<keyword evidence="3" id="KW-1185">Reference proteome</keyword>
<evidence type="ECO:0000256" key="1">
    <source>
        <dbReference type="SAM" id="SignalP"/>
    </source>
</evidence>
<accession>A0A917S8F2</accession>
<sequence length="117" mass="12212">MKTSLLLSTVGVAAAASLTALAPAAQAAGIDARPTAAQTSAVAAKAAKADCVIFNETRKVFTASCRRSAPGTYYRSIIHCANGWHVGPWRKETAALKNRSTAKCAGHTATDWGFQFT</sequence>
<keyword evidence="1" id="KW-0732">Signal</keyword>
<evidence type="ECO:0000313" key="3">
    <source>
        <dbReference type="Proteomes" id="UP000613840"/>
    </source>
</evidence>
<dbReference type="Proteomes" id="UP000613840">
    <property type="component" value="Unassembled WGS sequence"/>
</dbReference>
<feature type="signal peptide" evidence="1">
    <location>
        <begin position="1"/>
        <end position="27"/>
    </location>
</feature>
<organism evidence="2 3">
    <name type="scientific">Microlunatus endophyticus</name>
    <dbReference type="NCBI Taxonomy" id="1716077"/>
    <lineage>
        <taxon>Bacteria</taxon>
        <taxon>Bacillati</taxon>
        <taxon>Actinomycetota</taxon>
        <taxon>Actinomycetes</taxon>
        <taxon>Propionibacteriales</taxon>
        <taxon>Propionibacteriaceae</taxon>
        <taxon>Microlunatus</taxon>
    </lineage>
</organism>
<dbReference type="AlphaFoldDB" id="A0A917S8F2"/>
<proteinExistence type="predicted"/>
<protein>
    <recommendedName>
        <fullName evidence="4">Alpha amylase inhibitor</fullName>
    </recommendedName>
</protein>
<feature type="chain" id="PRO_5037067280" description="Alpha amylase inhibitor" evidence="1">
    <location>
        <begin position="28"/>
        <end position="117"/>
    </location>
</feature>
<evidence type="ECO:0008006" key="4">
    <source>
        <dbReference type="Google" id="ProtNLM"/>
    </source>
</evidence>
<comment type="caution">
    <text evidence="2">The sequence shown here is derived from an EMBL/GenBank/DDBJ whole genome shotgun (WGS) entry which is preliminary data.</text>
</comment>
<evidence type="ECO:0000313" key="2">
    <source>
        <dbReference type="EMBL" id="GGL62680.1"/>
    </source>
</evidence>
<dbReference type="EMBL" id="BMMZ01000004">
    <property type="protein sequence ID" value="GGL62680.1"/>
    <property type="molecule type" value="Genomic_DNA"/>
</dbReference>
<gene>
    <name evidence="2" type="ORF">GCM10011575_21500</name>
</gene>
<name>A0A917S8F2_9ACTN</name>
<reference evidence="2" key="1">
    <citation type="journal article" date="2014" name="Int. J. Syst. Evol. Microbiol.">
        <title>Complete genome sequence of Corynebacterium casei LMG S-19264T (=DSM 44701T), isolated from a smear-ripened cheese.</title>
        <authorList>
            <consortium name="US DOE Joint Genome Institute (JGI-PGF)"/>
            <person name="Walter F."/>
            <person name="Albersmeier A."/>
            <person name="Kalinowski J."/>
            <person name="Ruckert C."/>
        </authorList>
    </citation>
    <scope>NUCLEOTIDE SEQUENCE</scope>
    <source>
        <strain evidence="2">CGMCC 4.7306</strain>
    </source>
</reference>
<reference evidence="2" key="2">
    <citation type="submission" date="2020-09" db="EMBL/GenBank/DDBJ databases">
        <authorList>
            <person name="Sun Q."/>
            <person name="Zhou Y."/>
        </authorList>
    </citation>
    <scope>NUCLEOTIDE SEQUENCE</scope>
    <source>
        <strain evidence="2">CGMCC 4.7306</strain>
    </source>
</reference>
<dbReference type="RefSeq" id="WP_188895291.1">
    <property type="nucleotide sequence ID" value="NZ_BMMZ01000004.1"/>
</dbReference>